<dbReference type="EMBL" id="MLJI01000002">
    <property type="protein sequence ID" value="ORM89977.1"/>
    <property type="molecule type" value="Genomic_DNA"/>
</dbReference>
<evidence type="ECO:0000313" key="9">
    <source>
        <dbReference type="EMBL" id="ORM89977.1"/>
    </source>
</evidence>
<evidence type="ECO:0000256" key="6">
    <source>
        <dbReference type="ARBA" id="ARBA00023136"/>
    </source>
</evidence>
<dbReference type="PANTHER" id="PTHR42718">
    <property type="entry name" value="MAJOR FACILITATOR SUPERFAMILY MULTIDRUG TRANSPORTER MFSC"/>
    <property type="match status" value="1"/>
</dbReference>
<evidence type="ECO:0000256" key="1">
    <source>
        <dbReference type="ARBA" id="ARBA00004651"/>
    </source>
</evidence>
<feature type="transmembrane region" description="Helical" evidence="7">
    <location>
        <begin position="337"/>
        <end position="355"/>
    </location>
</feature>
<feature type="transmembrane region" description="Helical" evidence="7">
    <location>
        <begin position="49"/>
        <end position="72"/>
    </location>
</feature>
<keyword evidence="3" id="KW-1003">Cell membrane</keyword>
<keyword evidence="4 7" id="KW-0812">Transmembrane</keyword>
<feature type="transmembrane region" description="Helical" evidence="7">
    <location>
        <begin position="442"/>
        <end position="462"/>
    </location>
</feature>
<evidence type="ECO:0000256" key="2">
    <source>
        <dbReference type="ARBA" id="ARBA00022448"/>
    </source>
</evidence>
<reference evidence="9 10" key="1">
    <citation type="journal article" date="2017" name="Antonie Van Leeuwenhoek">
        <title>Phylogenomic resolution of the bacterial genus Pantoea and its relationship with Erwinia and Tatumella.</title>
        <authorList>
            <person name="Palmer M."/>
            <person name="Steenkamp E.T."/>
            <person name="Coetzee M.P."/>
            <person name="Chan W.Y."/>
            <person name="van Zyl E."/>
            <person name="De Maayer P."/>
            <person name="Coutinho T.A."/>
            <person name="Blom J."/>
            <person name="Smits T.H."/>
            <person name="Duffy B."/>
            <person name="Venter S.N."/>
        </authorList>
    </citation>
    <scope>NUCLEOTIDE SEQUENCE [LARGE SCALE GENOMIC DNA]</scope>
    <source>
        <strain evidence="9 10">LMG 2657</strain>
    </source>
</reference>
<comment type="subcellular location">
    <subcellularLocation>
        <location evidence="1">Cell membrane</location>
        <topology evidence="1">Multi-pass membrane protein</topology>
    </subcellularLocation>
</comment>
<keyword evidence="2" id="KW-0813">Transport</keyword>
<feature type="transmembrane region" description="Helical" evidence="7">
    <location>
        <begin position="205"/>
        <end position="223"/>
    </location>
</feature>
<dbReference type="InterPro" id="IPR001807">
    <property type="entry name" value="ClC"/>
</dbReference>
<feature type="transmembrane region" description="Helical" evidence="7">
    <location>
        <begin position="84"/>
        <end position="103"/>
    </location>
</feature>
<feature type="transmembrane region" description="Helical" evidence="7">
    <location>
        <begin position="402"/>
        <end position="422"/>
    </location>
</feature>
<dbReference type="InterPro" id="IPR011701">
    <property type="entry name" value="MFS"/>
</dbReference>
<feature type="transmembrane region" description="Helical" evidence="7">
    <location>
        <begin position="273"/>
        <end position="293"/>
    </location>
</feature>
<keyword evidence="5 7" id="KW-1133">Transmembrane helix</keyword>
<dbReference type="Gene3D" id="1.20.1250.20">
    <property type="entry name" value="MFS general substrate transporter like domains"/>
    <property type="match status" value="1"/>
</dbReference>
<dbReference type="SUPFAM" id="SSF103473">
    <property type="entry name" value="MFS general substrate transporter"/>
    <property type="match status" value="1"/>
</dbReference>
<accession>A0A1X1EM07</accession>
<feature type="transmembrane region" description="Helical" evidence="7">
    <location>
        <begin position="109"/>
        <end position="132"/>
    </location>
</feature>
<feature type="transmembrane region" description="Helical" evidence="7">
    <location>
        <begin position="144"/>
        <end position="165"/>
    </location>
</feature>
<feature type="transmembrane region" description="Helical" evidence="7">
    <location>
        <begin position="17"/>
        <end position="37"/>
    </location>
</feature>
<dbReference type="CDD" id="cd17321">
    <property type="entry name" value="MFS_MMR_MDR_like"/>
    <property type="match status" value="1"/>
</dbReference>
<dbReference type="STRING" id="55209.HA50_25690"/>
<evidence type="ECO:0000256" key="3">
    <source>
        <dbReference type="ARBA" id="ARBA00022475"/>
    </source>
</evidence>
<feature type="domain" description="Major facilitator superfamily (MFS) profile" evidence="8">
    <location>
        <begin position="18"/>
        <end position="465"/>
    </location>
</feature>
<dbReference type="Pfam" id="PF07690">
    <property type="entry name" value="MFS_1"/>
    <property type="match status" value="1"/>
</dbReference>
<dbReference type="InterPro" id="IPR020846">
    <property type="entry name" value="MFS_dom"/>
</dbReference>
<name>A0A1X1EM07_PANCY</name>
<dbReference type="Proteomes" id="UP000193749">
    <property type="component" value="Unassembled WGS sequence"/>
</dbReference>
<dbReference type="AlphaFoldDB" id="A0A1X1EM07"/>
<feature type="transmembrane region" description="Helical" evidence="7">
    <location>
        <begin position="229"/>
        <end position="252"/>
    </location>
</feature>
<evidence type="ECO:0000256" key="4">
    <source>
        <dbReference type="ARBA" id="ARBA00022692"/>
    </source>
</evidence>
<dbReference type="PANTHER" id="PTHR42718:SF46">
    <property type="entry name" value="BLR6921 PROTEIN"/>
    <property type="match status" value="1"/>
</dbReference>
<dbReference type="Gene3D" id="1.20.1720.10">
    <property type="entry name" value="Multidrug resistance protein D"/>
    <property type="match status" value="1"/>
</dbReference>
<organism evidence="9 10">
    <name type="scientific">Pantoea cypripedii</name>
    <name type="common">Pectobacterium cypripedii</name>
    <name type="synonym">Erwinia cypripedii</name>
    <dbReference type="NCBI Taxonomy" id="55209"/>
    <lineage>
        <taxon>Bacteria</taxon>
        <taxon>Pseudomonadati</taxon>
        <taxon>Pseudomonadota</taxon>
        <taxon>Gammaproteobacteria</taxon>
        <taxon>Enterobacterales</taxon>
        <taxon>Erwiniaceae</taxon>
        <taxon>Pantoea</taxon>
    </lineage>
</organism>
<dbReference type="RefSeq" id="WP_084879695.1">
    <property type="nucleotide sequence ID" value="NZ_JAGGMY010000002.1"/>
</dbReference>
<keyword evidence="6 7" id="KW-0472">Membrane</keyword>
<dbReference type="OrthoDB" id="2412976at2"/>
<dbReference type="PROSITE" id="PS50850">
    <property type="entry name" value="MFS"/>
    <property type="match status" value="1"/>
</dbReference>
<evidence type="ECO:0000259" key="8">
    <source>
        <dbReference type="PROSITE" id="PS50850"/>
    </source>
</evidence>
<keyword evidence="10" id="KW-1185">Reference proteome</keyword>
<sequence length="468" mass="48770">MPAQQTLVRHHEKHPTIILSLILISYMMIVIDNSVVITGLPKIHQELSFSLAGLSWISSAYALTFGGLLLLSAKAGDLFGRKRMLNIGLTIFTLASLAISLAPDAAFLVIARAIQGVGAAILAPSTLAILQITFPAGPARTRAISLYAAAGGLSASVGLVIGGVLAELVSWRAGFMVNVPIGIVLIFAASRYIEETDKQSGKADIPGSILSSLGMTGIVYGTVSSGTLGWGSLVTQLSFLMGSLLLVLFILIERKVDEPVMPLHLFKSAERSGAYAARLLYIGAAMGFFFYSTQFMQGVLHYSPIQAGLAFLPAMLTNFVVALNVPKLVQRMGSRRILILSLLFALIGMLMLSRLDASSTFIRGLLLPTILIGIGIGGAMGPLTTSGINGVAPKDAGAASGIVNVAHQIGGALGLSVLVAAAEAGGENLAAVPLLIHQTGKAFTAGAVLIAFSLLLVLTVMGRTKKPD</sequence>
<evidence type="ECO:0000256" key="7">
    <source>
        <dbReference type="SAM" id="Phobius"/>
    </source>
</evidence>
<protein>
    <submittedName>
        <fullName evidence="9">MFS transporter</fullName>
    </submittedName>
</protein>
<feature type="transmembrane region" description="Helical" evidence="7">
    <location>
        <begin position="305"/>
        <end position="325"/>
    </location>
</feature>
<dbReference type="PRINTS" id="PR00762">
    <property type="entry name" value="CLCHANNEL"/>
</dbReference>
<gene>
    <name evidence="9" type="ORF">HA50_25690</name>
</gene>
<feature type="transmembrane region" description="Helical" evidence="7">
    <location>
        <begin position="361"/>
        <end position="381"/>
    </location>
</feature>
<dbReference type="GO" id="GO:0005886">
    <property type="term" value="C:plasma membrane"/>
    <property type="evidence" value="ECO:0007669"/>
    <property type="project" value="UniProtKB-SubCell"/>
</dbReference>
<dbReference type="InterPro" id="IPR036259">
    <property type="entry name" value="MFS_trans_sf"/>
</dbReference>
<feature type="transmembrane region" description="Helical" evidence="7">
    <location>
        <begin position="171"/>
        <end position="193"/>
    </location>
</feature>
<proteinExistence type="predicted"/>
<evidence type="ECO:0000313" key="10">
    <source>
        <dbReference type="Proteomes" id="UP000193749"/>
    </source>
</evidence>
<evidence type="ECO:0000256" key="5">
    <source>
        <dbReference type="ARBA" id="ARBA00022989"/>
    </source>
</evidence>
<comment type="caution">
    <text evidence="9">The sequence shown here is derived from an EMBL/GenBank/DDBJ whole genome shotgun (WGS) entry which is preliminary data.</text>
</comment>
<dbReference type="GO" id="GO:0015108">
    <property type="term" value="F:chloride transmembrane transporter activity"/>
    <property type="evidence" value="ECO:0007669"/>
    <property type="project" value="InterPro"/>
</dbReference>